<proteinExistence type="predicted"/>
<protein>
    <recommendedName>
        <fullName evidence="1">Bacterial repeat domain-containing protein</fullName>
    </recommendedName>
</protein>
<organism evidence="2">
    <name type="scientific">marine sediment metagenome</name>
    <dbReference type="NCBI Taxonomy" id="412755"/>
    <lineage>
        <taxon>unclassified sequences</taxon>
        <taxon>metagenomes</taxon>
        <taxon>ecological metagenomes</taxon>
    </lineage>
</organism>
<evidence type="ECO:0000259" key="1">
    <source>
        <dbReference type="Pfam" id="PF18998"/>
    </source>
</evidence>
<comment type="caution">
    <text evidence="2">The sequence shown here is derived from an EMBL/GenBank/DDBJ whole genome shotgun (WGS) entry which is preliminary data.</text>
</comment>
<name>A0A0F9MNF6_9ZZZZ</name>
<dbReference type="AlphaFoldDB" id="A0A0F9MNF6"/>
<dbReference type="InterPro" id="IPR044060">
    <property type="entry name" value="Bacterial_rp_domain"/>
</dbReference>
<feature type="domain" description="Bacterial repeat" evidence="1">
    <location>
        <begin position="95"/>
        <end position="158"/>
    </location>
</feature>
<dbReference type="EMBL" id="LAZR01008515">
    <property type="protein sequence ID" value="KKM78275.1"/>
    <property type="molecule type" value="Genomic_DNA"/>
</dbReference>
<reference evidence="2" key="1">
    <citation type="journal article" date="2015" name="Nature">
        <title>Complex archaea that bridge the gap between prokaryotes and eukaryotes.</title>
        <authorList>
            <person name="Spang A."/>
            <person name="Saw J.H."/>
            <person name="Jorgensen S.L."/>
            <person name="Zaremba-Niedzwiedzka K."/>
            <person name="Martijn J."/>
            <person name="Lind A.E."/>
            <person name="van Eijk R."/>
            <person name="Schleper C."/>
            <person name="Guy L."/>
            <person name="Ettema T.J."/>
        </authorList>
    </citation>
    <scope>NUCLEOTIDE SEQUENCE</scope>
</reference>
<accession>A0A0F9MNF6</accession>
<sequence length="206" mass="22179">ENYQDWSYDHGPGDDHEFIGGRFDLDKSGNYTITVSLLMGFRTTLLMSPETPVIVDSYTGTLCTIGPAPPPVEPTAAPPPVEPTVRYSLSTSVALQFIPGKGGSVEPSSGSTEPGGQIILIAYPSPGNEFSHWSGDARGTVDVTTVVLDSDKHVVANFILTLEEYLAKRARVVAKELTRENVAEWAEYEPARLYALAGGYGVTVDE</sequence>
<feature type="non-terminal residue" evidence="2">
    <location>
        <position position="1"/>
    </location>
</feature>
<evidence type="ECO:0000313" key="2">
    <source>
        <dbReference type="EMBL" id="KKM78275.1"/>
    </source>
</evidence>
<gene>
    <name evidence="2" type="ORF">LCGC14_1361550</name>
</gene>
<dbReference type="Pfam" id="PF18998">
    <property type="entry name" value="Flg_new_2"/>
    <property type="match status" value="1"/>
</dbReference>